<protein>
    <submittedName>
        <fullName evidence="2">Uncharacterized protein</fullName>
    </submittedName>
</protein>
<accession>A0A8S1MZP2</accession>
<evidence type="ECO:0000256" key="1">
    <source>
        <dbReference type="SAM" id="Coils"/>
    </source>
</evidence>
<proteinExistence type="predicted"/>
<keyword evidence="1" id="KW-0175">Coiled coil</keyword>
<name>A0A8S1MZP2_PARPR</name>
<gene>
    <name evidence="2" type="ORF">PPRIM_AZ9-3.1.T0750065</name>
</gene>
<keyword evidence="3" id="KW-1185">Reference proteome</keyword>
<dbReference type="AlphaFoldDB" id="A0A8S1MZP2"/>
<evidence type="ECO:0000313" key="3">
    <source>
        <dbReference type="Proteomes" id="UP000688137"/>
    </source>
</evidence>
<dbReference type="EMBL" id="CAJJDM010000078">
    <property type="protein sequence ID" value="CAD8085780.1"/>
    <property type="molecule type" value="Genomic_DNA"/>
</dbReference>
<evidence type="ECO:0000313" key="2">
    <source>
        <dbReference type="EMBL" id="CAD8085780.1"/>
    </source>
</evidence>
<dbReference type="Proteomes" id="UP000688137">
    <property type="component" value="Unassembled WGS sequence"/>
</dbReference>
<organism evidence="2 3">
    <name type="scientific">Paramecium primaurelia</name>
    <dbReference type="NCBI Taxonomy" id="5886"/>
    <lineage>
        <taxon>Eukaryota</taxon>
        <taxon>Sar</taxon>
        <taxon>Alveolata</taxon>
        <taxon>Ciliophora</taxon>
        <taxon>Intramacronucleata</taxon>
        <taxon>Oligohymenophorea</taxon>
        <taxon>Peniculida</taxon>
        <taxon>Parameciidae</taxon>
        <taxon>Paramecium</taxon>
    </lineage>
</organism>
<sequence length="167" mass="20089">MLKQEKNNLQKEIQQKMLNDKFKREIQFLQLVLCLNSTIKKAAQKSKINFATAKLVLKKFRKFGYIKNQDKDYEKQIELLREIASIKFQIKQEKIQKREQEFKILSDKIKSIENLPIQHESQNKKDINSQLKVLQEELEYQKQIQFELVTSVLQEQIKLMKSNKKYI</sequence>
<comment type="caution">
    <text evidence="2">The sequence shown here is derived from an EMBL/GenBank/DDBJ whole genome shotgun (WGS) entry which is preliminary data.</text>
</comment>
<reference evidence="2" key="1">
    <citation type="submission" date="2021-01" db="EMBL/GenBank/DDBJ databases">
        <authorList>
            <consortium name="Genoscope - CEA"/>
            <person name="William W."/>
        </authorList>
    </citation>
    <scope>NUCLEOTIDE SEQUENCE</scope>
</reference>
<feature type="coiled-coil region" evidence="1">
    <location>
        <begin position="95"/>
        <end position="144"/>
    </location>
</feature>
<dbReference type="OMA" id="MKSSHRC"/>